<feature type="domain" description="Pseudouridine synthase II N-terminal" evidence="6">
    <location>
        <begin position="23"/>
        <end position="171"/>
    </location>
</feature>
<name>A0AAU7DEK2_9BACT</name>
<organism evidence="8">
    <name type="scientific">Telmatobacter sp. DSM 110680</name>
    <dbReference type="NCBI Taxonomy" id="3036704"/>
    <lineage>
        <taxon>Bacteria</taxon>
        <taxon>Pseudomonadati</taxon>
        <taxon>Acidobacteriota</taxon>
        <taxon>Terriglobia</taxon>
        <taxon>Terriglobales</taxon>
        <taxon>Acidobacteriaceae</taxon>
        <taxon>Telmatobacter</taxon>
    </lineage>
</organism>
<dbReference type="SUPFAM" id="SSF55120">
    <property type="entry name" value="Pseudouridine synthase"/>
    <property type="match status" value="1"/>
</dbReference>
<dbReference type="EMBL" id="CP121196">
    <property type="protein sequence ID" value="XBH15771.1"/>
    <property type="molecule type" value="Genomic_DNA"/>
</dbReference>
<keyword evidence="4 5" id="KW-0413">Isomerase</keyword>
<feature type="domain" description="tRNA pseudouridylate synthase B C-terminal" evidence="7">
    <location>
        <begin position="172"/>
        <end position="211"/>
    </location>
</feature>
<dbReference type="NCBIfam" id="TIGR00431">
    <property type="entry name" value="TruB"/>
    <property type="match status" value="1"/>
</dbReference>
<dbReference type="InterPro" id="IPR014780">
    <property type="entry name" value="tRNA_psdUridine_synth_TruB"/>
</dbReference>
<dbReference type="InterPro" id="IPR002501">
    <property type="entry name" value="PsdUridine_synth_N"/>
</dbReference>
<dbReference type="CDD" id="cd02573">
    <property type="entry name" value="PseudoU_synth_EcTruB"/>
    <property type="match status" value="1"/>
</dbReference>
<evidence type="ECO:0000256" key="3">
    <source>
        <dbReference type="ARBA" id="ARBA00022694"/>
    </source>
</evidence>
<dbReference type="PANTHER" id="PTHR13767:SF2">
    <property type="entry name" value="PSEUDOURIDYLATE SYNTHASE TRUB1"/>
    <property type="match status" value="1"/>
</dbReference>
<evidence type="ECO:0000256" key="4">
    <source>
        <dbReference type="ARBA" id="ARBA00023235"/>
    </source>
</evidence>
<feature type="active site" description="Nucleophile" evidence="5">
    <location>
        <position position="38"/>
    </location>
</feature>
<dbReference type="Pfam" id="PF16198">
    <property type="entry name" value="TruB_C_2"/>
    <property type="match status" value="1"/>
</dbReference>
<gene>
    <name evidence="5 8" type="primary">truB</name>
    <name evidence="8" type="ORF">P8935_14455</name>
</gene>
<comment type="similarity">
    <text evidence="2 5">Belongs to the pseudouridine synthase TruB family. Type 1 subfamily.</text>
</comment>
<dbReference type="EC" id="5.4.99.25" evidence="5"/>
<evidence type="ECO:0000256" key="2">
    <source>
        <dbReference type="ARBA" id="ARBA00005642"/>
    </source>
</evidence>
<dbReference type="InterPro" id="IPR032819">
    <property type="entry name" value="TruB_C"/>
</dbReference>
<evidence type="ECO:0000259" key="6">
    <source>
        <dbReference type="Pfam" id="PF01509"/>
    </source>
</evidence>
<evidence type="ECO:0000259" key="7">
    <source>
        <dbReference type="Pfam" id="PF16198"/>
    </source>
</evidence>
<dbReference type="GO" id="GO:0003723">
    <property type="term" value="F:RNA binding"/>
    <property type="evidence" value="ECO:0007669"/>
    <property type="project" value="InterPro"/>
</dbReference>
<dbReference type="GO" id="GO:0031119">
    <property type="term" value="P:tRNA pseudouridine synthesis"/>
    <property type="evidence" value="ECO:0007669"/>
    <property type="project" value="UniProtKB-UniRule"/>
</dbReference>
<dbReference type="InterPro" id="IPR020103">
    <property type="entry name" value="PsdUridine_synth_cat_dom_sf"/>
</dbReference>
<dbReference type="Gene3D" id="3.30.2350.10">
    <property type="entry name" value="Pseudouridine synthase"/>
    <property type="match status" value="1"/>
</dbReference>
<dbReference type="HAMAP" id="MF_01080">
    <property type="entry name" value="TruB_bact"/>
    <property type="match status" value="1"/>
</dbReference>
<comment type="catalytic activity">
    <reaction evidence="1 5">
        <text>uridine(55) in tRNA = pseudouridine(55) in tRNA</text>
        <dbReference type="Rhea" id="RHEA:42532"/>
        <dbReference type="Rhea" id="RHEA-COMP:10101"/>
        <dbReference type="Rhea" id="RHEA-COMP:10102"/>
        <dbReference type="ChEBI" id="CHEBI:65314"/>
        <dbReference type="ChEBI" id="CHEBI:65315"/>
        <dbReference type="EC" id="5.4.99.25"/>
    </reaction>
</comment>
<dbReference type="PANTHER" id="PTHR13767">
    <property type="entry name" value="TRNA-PSEUDOURIDINE SYNTHASE"/>
    <property type="match status" value="1"/>
</dbReference>
<evidence type="ECO:0000256" key="5">
    <source>
        <dbReference type="HAMAP-Rule" id="MF_01080"/>
    </source>
</evidence>
<evidence type="ECO:0000256" key="1">
    <source>
        <dbReference type="ARBA" id="ARBA00000385"/>
    </source>
</evidence>
<dbReference type="GO" id="GO:1990481">
    <property type="term" value="P:mRNA pseudouridine synthesis"/>
    <property type="evidence" value="ECO:0007669"/>
    <property type="project" value="TreeGrafter"/>
</dbReference>
<comment type="function">
    <text evidence="5">Responsible for synthesis of pseudouridine from uracil-55 in the psi GC loop of transfer RNAs.</text>
</comment>
<dbReference type="AlphaFoldDB" id="A0AAU7DEK2"/>
<protein>
    <recommendedName>
        <fullName evidence="5">tRNA pseudouridine synthase B</fullName>
        <ecNumber evidence="5">5.4.99.25</ecNumber>
    </recommendedName>
    <alternativeName>
        <fullName evidence="5">tRNA pseudouridine(55) synthase</fullName>
        <shortName evidence="5">Psi55 synthase</shortName>
    </alternativeName>
    <alternativeName>
        <fullName evidence="5">tRNA pseudouridylate synthase</fullName>
    </alternativeName>
    <alternativeName>
        <fullName evidence="5">tRNA-uridine isomerase</fullName>
    </alternativeName>
</protein>
<proteinExistence type="inferred from homology"/>
<reference evidence="8" key="1">
    <citation type="submission" date="2023-03" db="EMBL/GenBank/DDBJ databases">
        <title>Edaphobacter sp.</title>
        <authorList>
            <person name="Huber K.J."/>
            <person name="Papendorf J."/>
            <person name="Pilke C."/>
            <person name="Bunk B."/>
            <person name="Sproeer C."/>
            <person name="Pester M."/>
        </authorList>
    </citation>
    <scope>NUCLEOTIDE SEQUENCE</scope>
    <source>
        <strain evidence="8">DSM 110680</strain>
    </source>
</reference>
<sequence>MNGLLVIDKPGGITSHDVVNRLRRITGERSIGHLGTLDPMATGVLPLLLGKFTRLAQYFSATEKSYSGSIRFGYATDTYDADGEVSGERVCPSLTLEAIRSAASRFQGEMDQLPPPFSAKKIAGTPAYKLARAGKPVELKTAKICIRSFEITAFDGDEASFTMSVSAGGYVRSVAHELGQDLKCGAHLSNLRRTQAGVFTLDDAQRLEEMEPFSGNLAGLENYCIHPRSLLTDMPSVGGDVVSLGRLRNGAQANLPEFSQAPLVKVFAGQKELVGIARRVAGTLFQPVVVMG</sequence>
<accession>A0AAU7DEK2</accession>
<evidence type="ECO:0000313" key="8">
    <source>
        <dbReference type="EMBL" id="XBH15771.1"/>
    </source>
</evidence>
<dbReference type="RefSeq" id="WP_348261002.1">
    <property type="nucleotide sequence ID" value="NZ_CP121196.1"/>
</dbReference>
<dbReference type="GO" id="GO:0160148">
    <property type="term" value="F:tRNA pseudouridine(55) synthase activity"/>
    <property type="evidence" value="ECO:0007669"/>
    <property type="project" value="UniProtKB-EC"/>
</dbReference>
<dbReference type="Pfam" id="PF01509">
    <property type="entry name" value="TruB_N"/>
    <property type="match status" value="1"/>
</dbReference>
<keyword evidence="3 5" id="KW-0819">tRNA processing</keyword>